<sequence length="170" mass="19138">MEEAKTSNPLRRLAADSGIGRNLPRRVNNDSIMKEDASPEVAREYIVKDMMRIFDGLIGCTTKRGGMSHAYLDRKKPAFVPQPKSVNGLQRKLEQQIYVRIKGLVEQDSPNIGFALNVLYNNATYYYDKSNVPLSFGTFLTSMVAFMEGHDCLNICPDEMLKMKALLARG</sequence>
<evidence type="ECO:0000256" key="1">
    <source>
        <dbReference type="SAM" id="MobiDB-lite"/>
    </source>
</evidence>
<organism evidence="2 3">
    <name type="scientific">Pelotalea chapellei</name>
    <dbReference type="NCBI Taxonomy" id="44671"/>
    <lineage>
        <taxon>Bacteria</taxon>
        <taxon>Pseudomonadati</taxon>
        <taxon>Thermodesulfobacteriota</taxon>
        <taxon>Desulfuromonadia</taxon>
        <taxon>Geobacterales</taxon>
        <taxon>Geobacteraceae</taxon>
        <taxon>Pelotalea</taxon>
    </lineage>
</organism>
<protein>
    <submittedName>
        <fullName evidence="2">Uncharacterized protein</fullName>
    </submittedName>
</protein>
<dbReference type="RefSeq" id="WP_214295929.1">
    <property type="nucleotide sequence ID" value="NZ_JAHDYS010000001.1"/>
</dbReference>
<proteinExistence type="predicted"/>
<name>A0ABS5U3K8_9BACT</name>
<accession>A0ABS5U3K8</accession>
<dbReference type="Proteomes" id="UP000784128">
    <property type="component" value="Unassembled WGS sequence"/>
</dbReference>
<feature type="region of interest" description="Disordered" evidence="1">
    <location>
        <begin position="1"/>
        <end position="22"/>
    </location>
</feature>
<keyword evidence="3" id="KW-1185">Reference proteome</keyword>
<dbReference type="EMBL" id="JAHDYS010000001">
    <property type="protein sequence ID" value="MBT1070214.1"/>
    <property type="molecule type" value="Genomic_DNA"/>
</dbReference>
<evidence type="ECO:0000313" key="3">
    <source>
        <dbReference type="Proteomes" id="UP000784128"/>
    </source>
</evidence>
<evidence type="ECO:0000313" key="2">
    <source>
        <dbReference type="EMBL" id="MBT1070214.1"/>
    </source>
</evidence>
<gene>
    <name evidence="2" type="ORF">KJB30_00270</name>
</gene>
<comment type="caution">
    <text evidence="2">The sequence shown here is derived from an EMBL/GenBank/DDBJ whole genome shotgun (WGS) entry which is preliminary data.</text>
</comment>
<reference evidence="2 3" key="1">
    <citation type="submission" date="2021-05" db="EMBL/GenBank/DDBJ databases">
        <title>The draft genome of Geobacter chapellei DSM 13688.</title>
        <authorList>
            <person name="Xu Z."/>
            <person name="Masuda Y."/>
            <person name="Itoh H."/>
            <person name="Senoo K."/>
        </authorList>
    </citation>
    <scope>NUCLEOTIDE SEQUENCE [LARGE SCALE GENOMIC DNA]</scope>
    <source>
        <strain evidence="2 3">DSM 13688</strain>
    </source>
</reference>